<reference evidence="5 6" key="1">
    <citation type="submission" date="2017-07" db="EMBL/GenBank/DDBJ databases">
        <authorList>
            <person name="Talla V."/>
            <person name="Backstrom N."/>
        </authorList>
    </citation>
    <scope>NUCLEOTIDE SEQUENCE [LARGE SCALE GENOMIC DNA]</scope>
</reference>
<sequence>MNKQFFVSFVILVTPNILLHCASAAVHSHSLDNENVERDSDGAYRPRDAEHYSDSEHNVEFDHEAILGSVKEAEEFDKLSPEESKRRLSLLLPKMDLNGDNFVDRQELQKWILNSFVKLSHEEAEERMAETDENKDGIVTWVEYLRDSFGVDTEEEISPDDTGDTGMQMVRDEKIMWKAADADGDGSLDLREFEQDKEWVTSERAKFDEELDSNSDGILQHHDVFVGSEATDYGHELDRFDDEL</sequence>
<evidence type="ECO:0000313" key="6">
    <source>
        <dbReference type="Proteomes" id="UP000324832"/>
    </source>
</evidence>
<feature type="domain" description="EF-hand" evidence="4">
    <location>
        <begin position="83"/>
        <end position="118"/>
    </location>
</feature>
<feature type="signal peptide" evidence="3">
    <location>
        <begin position="1"/>
        <end position="24"/>
    </location>
</feature>
<organism evidence="5 6">
    <name type="scientific">Leptidea sinapis</name>
    <dbReference type="NCBI Taxonomy" id="189913"/>
    <lineage>
        <taxon>Eukaryota</taxon>
        <taxon>Metazoa</taxon>
        <taxon>Ecdysozoa</taxon>
        <taxon>Arthropoda</taxon>
        <taxon>Hexapoda</taxon>
        <taxon>Insecta</taxon>
        <taxon>Pterygota</taxon>
        <taxon>Neoptera</taxon>
        <taxon>Endopterygota</taxon>
        <taxon>Lepidoptera</taxon>
        <taxon>Glossata</taxon>
        <taxon>Ditrysia</taxon>
        <taxon>Papilionoidea</taxon>
        <taxon>Pieridae</taxon>
        <taxon>Dismorphiinae</taxon>
        <taxon>Leptidea</taxon>
    </lineage>
</organism>
<dbReference type="Proteomes" id="UP000324832">
    <property type="component" value="Unassembled WGS sequence"/>
</dbReference>
<dbReference type="GO" id="GO:0005509">
    <property type="term" value="F:calcium ion binding"/>
    <property type="evidence" value="ECO:0007669"/>
    <property type="project" value="InterPro"/>
</dbReference>
<dbReference type="EMBL" id="FZQP02006992">
    <property type="protein sequence ID" value="VVD05579.1"/>
    <property type="molecule type" value="Genomic_DNA"/>
</dbReference>
<dbReference type="InterPro" id="IPR002048">
    <property type="entry name" value="EF_hand_dom"/>
</dbReference>
<protein>
    <recommendedName>
        <fullName evidence="4">EF-hand domain-containing protein</fullName>
    </recommendedName>
</protein>
<evidence type="ECO:0000256" key="2">
    <source>
        <dbReference type="SAM" id="MobiDB-lite"/>
    </source>
</evidence>
<evidence type="ECO:0000259" key="4">
    <source>
        <dbReference type="PROSITE" id="PS50222"/>
    </source>
</evidence>
<feature type="chain" id="PRO_5023101466" description="EF-hand domain-containing protein" evidence="3">
    <location>
        <begin position="25"/>
        <end position="244"/>
    </location>
</feature>
<dbReference type="InterPro" id="IPR018247">
    <property type="entry name" value="EF_Hand_1_Ca_BS"/>
</dbReference>
<proteinExistence type="predicted"/>
<dbReference type="PROSITE" id="PS00018">
    <property type="entry name" value="EF_HAND_1"/>
    <property type="match status" value="3"/>
</dbReference>
<keyword evidence="6" id="KW-1185">Reference proteome</keyword>
<dbReference type="GO" id="GO:0005783">
    <property type="term" value="C:endoplasmic reticulum"/>
    <property type="evidence" value="ECO:0007669"/>
    <property type="project" value="TreeGrafter"/>
</dbReference>
<dbReference type="Pfam" id="PF13202">
    <property type="entry name" value="EF-hand_5"/>
    <property type="match status" value="1"/>
</dbReference>
<accession>A0A5E4R4N1</accession>
<keyword evidence="1" id="KW-0106">Calcium</keyword>
<dbReference type="SUPFAM" id="SSF47473">
    <property type="entry name" value="EF-hand"/>
    <property type="match status" value="1"/>
</dbReference>
<evidence type="ECO:0000313" key="5">
    <source>
        <dbReference type="EMBL" id="VVD05579.1"/>
    </source>
</evidence>
<evidence type="ECO:0000256" key="3">
    <source>
        <dbReference type="SAM" id="SignalP"/>
    </source>
</evidence>
<evidence type="ECO:0000256" key="1">
    <source>
        <dbReference type="ARBA" id="ARBA00022837"/>
    </source>
</evidence>
<dbReference type="Gene3D" id="1.10.238.10">
    <property type="entry name" value="EF-hand"/>
    <property type="match status" value="1"/>
</dbReference>
<dbReference type="PANTHER" id="PTHR10827">
    <property type="entry name" value="RETICULOCALBIN"/>
    <property type="match status" value="1"/>
</dbReference>
<dbReference type="AlphaFoldDB" id="A0A5E4R4N1"/>
<dbReference type="PANTHER" id="PTHR10827:SF95">
    <property type="entry name" value="LD34388P"/>
    <property type="match status" value="1"/>
</dbReference>
<dbReference type="PROSITE" id="PS50222">
    <property type="entry name" value="EF_HAND_2"/>
    <property type="match status" value="1"/>
</dbReference>
<feature type="region of interest" description="Disordered" evidence="2">
    <location>
        <begin position="33"/>
        <end position="55"/>
    </location>
</feature>
<name>A0A5E4R4N1_9NEOP</name>
<gene>
    <name evidence="5" type="ORF">LSINAPIS_LOCUS15080</name>
</gene>
<dbReference type="Pfam" id="PF13499">
    <property type="entry name" value="EF-hand_7"/>
    <property type="match status" value="1"/>
</dbReference>
<keyword evidence="3" id="KW-0732">Signal</keyword>
<dbReference type="InterPro" id="IPR011992">
    <property type="entry name" value="EF-hand-dom_pair"/>
</dbReference>